<evidence type="ECO:0000313" key="2">
    <source>
        <dbReference type="Proteomes" id="UP000288805"/>
    </source>
</evidence>
<reference evidence="1 2" key="1">
    <citation type="journal article" date="2018" name="PLoS Genet.">
        <title>Population sequencing reveals clonal diversity and ancestral inbreeding in the grapevine cultivar Chardonnay.</title>
        <authorList>
            <person name="Roach M.J."/>
            <person name="Johnson D.L."/>
            <person name="Bohlmann J."/>
            <person name="van Vuuren H.J."/>
            <person name="Jones S.J."/>
            <person name="Pretorius I.S."/>
            <person name="Schmidt S.A."/>
            <person name="Borneman A.R."/>
        </authorList>
    </citation>
    <scope>NUCLEOTIDE SEQUENCE [LARGE SCALE GENOMIC DNA]</scope>
    <source>
        <strain evidence="2">cv. Chardonnay</strain>
        <tissue evidence="1">Leaf</tissue>
    </source>
</reference>
<sequence length="292" mass="32988">MGNLCVQGLYKALVRMRTVSLSCTRLEINASFQKWELPSIVVLIKACHVVEDVRFVMNPKHEKITQFLGKPFDFEPLQIWKNEVNLLVVTHLWNLKVSTLGPCQTCTGSILQCEGEKEEKGFLGPLEWEEEGRRFKLQCCSNGVGSSVVLGWSFHPKGTGEGLAGSYNCWREQDKGFIDQSYADKTWKVLSGVPDLGGLNTWVVENWQLHGVLSISLFGVSLILFDFEIAWSPFASVEQGFVQIGTDSCRGFFAVDEVNTKNLNSQWARILLWWKVSTWMSQLVLKGNENES</sequence>
<proteinExistence type="predicted"/>
<comment type="caution">
    <text evidence="1">The sequence shown here is derived from an EMBL/GenBank/DDBJ whole genome shotgun (WGS) entry which is preliminary data.</text>
</comment>
<accession>A0A438H1J0</accession>
<name>A0A438H1J0_VITVI</name>
<evidence type="ECO:0000313" key="1">
    <source>
        <dbReference type="EMBL" id="RVW78484.1"/>
    </source>
</evidence>
<organism evidence="1 2">
    <name type="scientific">Vitis vinifera</name>
    <name type="common">Grape</name>
    <dbReference type="NCBI Taxonomy" id="29760"/>
    <lineage>
        <taxon>Eukaryota</taxon>
        <taxon>Viridiplantae</taxon>
        <taxon>Streptophyta</taxon>
        <taxon>Embryophyta</taxon>
        <taxon>Tracheophyta</taxon>
        <taxon>Spermatophyta</taxon>
        <taxon>Magnoliopsida</taxon>
        <taxon>eudicotyledons</taxon>
        <taxon>Gunneridae</taxon>
        <taxon>Pentapetalae</taxon>
        <taxon>rosids</taxon>
        <taxon>Vitales</taxon>
        <taxon>Vitaceae</taxon>
        <taxon>Viteae</taxon>
        <taxon>Vitis</taxon>
    </lineage>
</organism>
<dbReference type="AlphaFoldDB" id="A0A438H1J0"/>
<dbReference type="EMBL" id="QGNW01000295">
    <property type="protein sequence ID" value="RVW78484.1"/>
    <property type="molecule type" value="Genomic_DNA"/>
</dbReference>
<protein>
    <submittedName>
        <fullName evidence="1">Uncharacterized protein</fullName>
    </submittedName>
</protein>
<gene>
    <name evidence="1" type="ORF">CK203_050431</name>
</gene>
<dbReference type="Proteomes" id="UP000288805">
    <property type="component" value="Unassembled WGS sequence"/>
</dbReference>